<feature type="compositionally biased region" description="Polar residues" evidence="1">
    <location>
        <begin position="1"/>
        <end position="15"/>
    </location>
</feature>
<dbReference type="EMBL" id="JAWRVE010000234">
    <property type="protein sequence ID" value="KAL1847803.1"/>
    <property type="molecule type" value="Genomic_DNA"/>
</dbReference>
<name>A0ABR3VXR8_9PEZI</name>
<organism evidence="2 3">
    <name type="scientific">Diaporthe australafricana</name>
    <dbReference type="NCBI Taxonomy" id="127596"/>
    <lineage>
        <taxon>Eukaryota</taxon>
        <taxon>Fungi</taxon>
        <taxon>Dikarya</taxon>
        <taxon>Ascomycota</taxon>
        <taxon>Pezizomycotina</taxon>
        <taxon>Sordariomycetes</taxon>
        <taxon>Sordariomycetidae</taxon>
        <taxon>Diaporthales</taxon>
        <taxon>Diaporthaceae</taxon>
        <taxon>Diaporthe</taxon>
    </lineage>
</organism>
<sequence length="185" mass="21933">MPTTNQQLGVSTPTHSDPKQEDDLHQSGPPYAELRKYISQQRHHWLITRDFELTWPLQRRYLAFEANVMEEMHEADREKERRRQQREQEMASASGLAKLSYELYELRMGMCERWRRQRLHGSEKTRCLNAMKKRLSEDYVRMQALSRGTLVKDLISFANDQIVEDTDDGGYARDGMLNYIHEVEV</sequence>
<feature type="compositionally biased region" description="Basic and acidic residues" evidence="1">
    <location>
        <begin position="73"/>
        <end position="89"/>
    </location>
</feature>
<evidence type="ECO:0000313" key="2">
    <source>
        <dbReference type="EMBL" id="KAL1847803.1"/>
    </source>
</evidence>
<accession>A0ABR3VXR8</accession>
<proteinExistence type="predicted"/>
<dbReference type="Proteomes" id="UP001583177">
    <property type="component" value="Unassembled WGS sequence"/>
</dbReference>
<keyword evidence="3" id="KW-1185">Reference proteome</keyword>
<gene>
    <name evidence="2" type="ORF">Daus18300_013845</name>
</gene>
<protein>
    <submittedName>
        <fullName evidence="2">Uncharacterized protein</fullName>
    </submittedName>
</protein>
<feature type="compositionally biased region" description="Basic and acidic residues" evidence="1">
    <location>
        <begin position="16"/>
        <end position="25"/>
    </location>
</feature>
<evidence type="ECO:0000313" key="3">
    <source>
        <dbReference type="Proteomes" id="UP001583177"/>
    </source>
</evidence>
<feature type="region of interest" description="Disordered" evidence="1">
    <location>
        <begin position="1"/>
        <end position="29"/>
    </location>
</feature>
<comment type="caution">
    <text evidence="2">The sequence shown here is derived from an EMBL/GenBank/DDBJ whole genome shotgun (WGS) entry which is preliminary data.</text>
</comment>
<feature type="region of interest" description="Disordered" evidence="1">
    <location>
        <begin position="73"/>
        <end position="92"/>
    </location>
</feature>
<evidence type="ECO:0000256" key="1">
    <source>
        <dbReference type="SAM" id="MobiDB-lite"/>
    </source>
</evidence>
<reference evidence="2 3" key="1">
    <citation type="journal article" date="2024" name="IMA Fungus">
        <title>IMA Genome - F19 : A genome assembly and annotation guide to empower mycologists, including annotated draft genome sequences of Ceratocystis pirilliformis, Diaporthe australafricana, Fusarium ophioides, Paecilomyces lecythidis, and Sporothrix stenoceras.</title>
        <authorList>
            <person name="Aylward J."/>
            <person name="Wilson A.M."/>
            <person name="Visagie C.M."/>
            <person name="Spraker J."/>
            <person name="Barnes I."/>
            <person name="Buitendag C."/>
            <person name="Ceriani C."/>
            <person name="Del Mar Angel L."/>
            <person name="du Plessis D."/>
            <person name="Fuchs T."/>
            <person name="Gasser K."/>
            <person name="Kramer D."/>
            <person name="Li W."/>
            <person name="Munsamy K."/>
            <person name="Piso A."/>
            <person name="Price J.L."/>
            <person name="Sonnekus B."/>
            <person name="Thomas C."/>
            <person name="van der Nest A."/>
            <person name="van Dijk A."/>
            <person name="van Heerden A."/>
            <person name="van Vuuren N."/>
            <person name="Yilmaz N."/>
            <person name="Duong T.A."/>
            <person name="van der Merwe N.A."/>
            <person name="Wingfield M.J."/>
            <person name="Wingfield B.D."/>
        </authorList>
    </citation>
    <scope>NUCLEOTIDE SEQUENCE [LARGE SCALE GENOMIC DNA]</scope>
    <source>
        <strain evidence="2 3">CMW 18300</strain>
    </source>
</reference>